<reference evidence="1 2" key="1">
    <citation type="submission" date="2020-08" db="EMBL/GenBank/DDBJ databases">
        <title>Genomic Encyclopedia of Type Strains, Phase IV (KMG-IV): sequencing the most valuable type-strain genomes for metagenomic binning, comparative biology and taxonomic classification.</title>
        <authorList>
            <person name="Goeker M."/>
        </authorList>
    </citation>
    <scope>NUCLEOTIDE SEQUENCE [LARGE SCALE GENOMIC DNA]</scope>
    <source>
        <strain evidence="1 2">DSM 23562</strain>
    </source>
</reference>
<dbReference type="AlphaFoldDB" id="A0A7W9W7B1"/>
<dbReference type="Gene3D" id="3.60.15.10">
    <property type="entry name" value="Ribonuclease Z/Hydroxyacylglutathione hydrolase-like"/>
    <property type="match status" value="1"/>
</dbReference>
<evidence type="ECO:0000313" key="2">
    <source>
        <dbReference type="Proteomes" id="UP000520814"/>
    </source>
</evidence>
<dbReference type="SUPFAM" id="SSF56281">
    <property type="entry name" value="Metallo-hydrolase/oxidoreductase"/>
    <property type="match status" value="1"/>
</dbReference>
<evidence type="ECO:0000313" key="1">
    <source>
        <dbReference type="EMBL" id="MBB6052279.1"/>
    </source>
</evidence>
<dbReference type="EMBL" id="JACHGW010000004">
    <property type="protein sequence ID" value="MBB6052279.1"/>
    <property type="molecule type" value="Genomic_DNA"/>
</dbReference>
<dbReference type="InterPro" id="IPR036866">
    <property type="entry name" value="RibonucZ/Hydroxyglut_hydro"/>
</dbReference>
<protein>
    <submittedName>
        <fullName evidence="1">Phosphoribosyl 1,2-cyclic phosphodiesterase</fullName>
    </submittedName>
</protein>
<gene>
    <name evidence="1" type="ORF">HNQ39_004100</name>
</gene>
<comment type="caution">
    <text evidence="1">The sequence shown here is derived from an EMBL/GenBank/DDBJ whole genome shotgun (WGS) entry which is preliminary data.</text>
</comment>
<proteinExistence type="predicted"/>
<keyword evidence="2" id="KW-1185">Reference proteome</keyword>
<sequence length="318" mass="35694">MEVIAWGTRGSLPVANPGMVQTGGNTTCFEVRSICLPPGVHVVIDGGTGFLPFANEALRLGMTELHLFHTHYHHDHTQGVLIAPPIFMQQMAMHIYGTKDRSYGPKQVYERIMEPPFHPVSFGAISQHISFHQIEIPPTRVILIHPEGGQVILEKERFVHSDEHKRPVSFGQGRTFPIDECLVVQMHWTEHPERTITYRFEERPTGRVFVLLTDEEVRAGIPVSLIEFISGTHLLIQDVQYSQEEYEKGGKAGFGHGTPEYAVRLARATGVNRIGFTHHDPLSADGRVGALVTEGQALLQPDETLALFSCRDYDRYEV</sequence>
<accession>A0A7W9W7B1</accession>
<dbReference type="RefSeq" id="WP_184201030.1">
    <property type="nucleotide sequence ID" value="NZ_JACHGW010000004.1"/>
</dbReference>
<name>A0A7W9W7B1_ARMRO</name>
<dbReference type="Proteomes" id="UP000520814">
    <property type="component" value="Unassembled WGS sequence"/>
</dbReference>
<organism evidence="1 2">
    <name type="scientific">Armatimonas rosea</name>
    <dbReference type="NCBI Taxonomy" id="685828"/>
    <lineage>
        <taxon>Bacteria</taxon>
        <taxon>Bacillati</taxon>
        <taxon>Armatimonadota</taxon>
        <taxon>Armatimonadia</taxon>
        <taxon>Armatimonadales</taxon>
        <taxon>Armatimonadaceae</taxon>
        <taxon>Armatimonas</taxon>
    </lineage>
</organism>